<dbReference type="PANTHER" id="PTHR43362">
    <property type="entry name" value="MANNITOL DEHYDROGENASE DSF1-RELATED"/>
    <property type="match status" value="1"/>
</dbReference>
<name>A0A1C6UL62_9ACTN</name>
<evidence type="ECO:0000313" key="9">
    <source>
        <dbReference type="EMBL" id="SCL54589.1"/>
    </source>
</evidence>
<evidence type="ECO:0000256" key="3">
    <source>
        <dbReference type="ARBA" id="ARBA00016219"/>
    </source>
</evidence>
<evidence type="ECO:0000259" key="7">
    <source>
        <dbReference type="Pfam" id="PF01232"/>
    </source>
</evidence>
<comment type="catalytic activity">
    <reaction evidence="6">
        <text>D-mannitol 1-phosphate + NAD(+) = beta-D-fructose 6-phosphate + NADH + H(+)</text>
        <dbReference type="Rhea" id="RHEA:19661"/>
        <dbReference type="ChEBI" id="CHEBI:15378"/>
        <dbReference type="ChEBI" id="CHEBI:57540"/>
        <dbReference type="ChEBI" id="CHEBI:57634"/>
        <dbReference type="ChEBI" id="CHEBI:57945"/>
        <dbReference type="ChEBI" id="CHEBI:61381"/>
        <dbReference type="EC" id="1.1.1.17"/>
    </reaction>
</comment>
<dbReference type="Pfam" id="PF01232">
    <property type="entry name" value="Mannitol_dh"/>
    <property type="match status" value="1"/>
</dbReference>
<evidence type="ECO:0000259" key="8">
    <source>
        <dbReference type="Pfam" id="PF08125"/>
    </source>
</evidence>
<proteinExistence type="inferred from homology"/>
<dbReference type="SUPFAM" id="SSF48179">
    <property type="entry name" value="6-phosphogluconate dehydrogenase C-terminal domain-like"/>
    <property type="match status" value="1"/>
</dbReference>
<dbReference type="InterPro" id="IPR000669">
    <property type="entry name" value="Mannitol_DH"/>
</dbReference>
<organism evidence="9 10">
    <name type="scientific">Micromonospora eburnea</name>
    <dbReference type="NCBI Taxonomy" id="227316"/>
    <lineage>
        <taxon>Bacteria</taxon>
        <taxon>Bacillati</taxon>
        <taxon>Actinomycetota</taxon>
        <taxon>Actinomycetes</taxon>
        <taxon>Micromonosporales</taxon>
        <taxon>Micromonosporaceae</taxon>
        <taxon>Micromonospora</taxon>
    </lineage>
</organism>
<dbReference type="GO" id="GO:0008926">
    <property type="term" value="F:mannitol-1-phosphate 5-dehydrogenase activity"/>
    <property type="evidence" value="ECO:0007669"/>
    <property type="project" value="UniProtKB-EC"/>
</dbReference>
<evidence type="ECO:0000256" key="5">
    <source>
        <dbReference type="ARBA" id="ARBA00023027"/>
    </source>
</evidence>
<dbReference type="InterPro" id="IPR008927">
    <property type="entry name" value="6-PGluconate_DH-like_C_sf"/>
</dbReference>
<dbReference type="STRING" id="227316.GA0070604_3030"/>
<dbReference type="Proteomes" id="UP000199696">
    <property type="component" value="Unassembled WGS sequence"/>
</dbReference>
<feature type="domain" description="Mannitol dehydrogenase N-terminal" evidence="7">
    <location>
        <begin position="34"/>
        <end position="281"/>
    </location>
</feature>
<dbReference type="Gene3D" id="1.10.1040.10">
    <property type="entry name" value="N-(1-d-carboxylethyl)-l-norvaline Dehydrogenase, domain 2"/>
    <property type="match status" value="1"/>
</dbReference>
<dbReference type="Gene3D" id="3.40.50.720">
    <property type="entry name" value="NAD(P)-binding Rossmann-like Domain"/>
    <property type="match status" value="1"/>
</dbReference>
<accession>A0A1C6UL62</accession>
<evidence type="ECO:0000256" key="6">
    <source>
        <dbReference type="ARBA" id="ARBA00048615"/>
    </source>
</evidence>
<dbReference type="InterPro" id="IPR013118">
    <property type="entry name" value="Mannitol_DH_C"/>
</dbReference>
<feature type="domain" description="Mannitol dehydrogenase C-terminal" evidence="8">
    <location>
        <begin position="292"/>
        <end position="478"/>
    </location>
</feature>
<protein>
    <recommendedName>
        <fullName evidence="3">Mannitol-1-phosphate 5-dehydrogenase</fullName>
        <ecNumber evidence="2">1.1.1.17</ecNumber>
    </recommendedName>
</protein>
<reference evidence="10" key="1">
    <citation type="submission" date="2016-06" db="EMBL/GenBank/DDBJ databases">
        <authorList>
            <person name="Varghese N."/>
            <person name="Submissions Spin"/>
        </authorList>
    </citation>
    <scope>NUCLEOTIDE SEQUENCE [LARGE SCALE GENOMIC DNA]</scope>
    <source>
        <strain evidence="10">DSM 44814</strain>
    </source>
</reference>
<dbReference type="InterPro" id="IPR023027">
    <property type="entry name" value="Mannitol_DH_CS"/>
</dbReference>
<sequence length="496" mass="51529">MAVNMDTDRLGLAALRRLPVECRPLLRPGTVPAGIVHLGLGAFHRAHQAVHTEAAVGAAGGDWGIIGVAPRSTAVVDALAAQDALFSVATLAADGAATRVVGALAGVRHAASDPAAVVGLLADPVIRMVTLTVTEKAYQLDPVTGELRADAELVADLTTGRPPQTVPGLLVRGLLARAAADTGPLALVSCDNLPANGRRLRGLVTQALALARVPDGPVGWVEAHVSFPGTMVDRIVPASTPDTLAAARRALGVADLAAVAAEPYSQWVIEDDFPGGRPAWERAGATLTDDAGPWERLKLRALNGVHSATAYLGALAGAETVAEALALPHLDTVLRRLVTEDVAPSFAPPAGVSVPGYGEEVLARFTNPAIRHRTLQIAMDGSQKLPQRVLHTMADLRAAGRSARWVALVVAAWLRFLLGYADDGRPLPLDDPLADRIRAALAAGRDTPAGVVDALFALREVFPAELAADDEVRADVVGWLSALERHGVRATLAGAA</sequence>
<dbReference type="SUPFAM" id="SSF51735">
    <property type="entry name" value="NAD(P)-binding Rossmann-fold domains"/>
    <property type="match status" value="1"/>
</dbReference>
<dbReference type="PROSITE" id="PS00974">
    <property type="entry name" value="MANNITOL_DHGENASE"/>
    <property type="match status" value="1"/>
</dbReference>
<dbReference type="EC" id="1.1.1.17" evidence="2"/>
<dbReference type="PRINTS" id="PR00084">
    <property type="entry name" value="MTLDHDRGNASE"/>
</dbReference>
<dbReference type="GO" id="GO:0019594">
    <property type="term" value="P:mannitol metabolic process"/>
    <property type="evidence" value="ECO:0007669"/>
    <property type="project" value="InterPro"/>
</dbReference>
<evidence type="ECO:0000256" key="1">
    <source>
        <dbReference type="ARBA" id="ARBA00006541"/>
    </source>
</evidence>
<dbReference type="EMBL" id="FMHY01000002">
    <property type="protein sequence ID" value="SCL54589.1"/>
    <property type="molecule type" value="Genomic_DNA"/>
</dbReference>
<dbReference type="InterPro" id="IPR013328">
    <property type="entry name" value="6PGD_dom2"/>
</dbReference>
<dbReference type="AlphaFoldDB" id="A0A1C6UL62"/>
<evidence type="ECO:0000313" key="10">
    <source>
        <dbReference type="Proteomes" id="UP000199696"/>
    </source>
</evidence>
<keyword evidence="5" id="KW-0520">NAD</keyword>
<dbReference type="InterPro" id="IPR036291">
    <property type="entry name" value="NAD(P)-bd_dom_sf"/>
</dbReference>
<comment type="similarity">
    <text evidence="1">Belongs to the mannitol dehydrogenase family.</text>
</comment>
<dbReference type="PANTHER" id="PTHR43362:SF1">
    <property type="entry name" value="MANNITOL DEHYDROGENASE 2-RELATED"/>
    <property type="match status" value="1"/>
</dbReference>
<dbReference type="InterPro" id="IPR013131">
    <property type="entry name" value="Mannitol_DH_N"/>
</dbReference>
<evidence type="ECO:0000256" key="4">
    <source>
        <dbReference type="ARBA" id="ARBA00023002"/>
    </source>
</evidence>
<dbReference type="Pfam" id="PF08125">
    <property type="entry name" value="Mannitol_dh_C"/>
    <property type="match status" value="1"/>
</dbReference>
<evidence type="ECO:0000256" key="2">
    <source>
        <dbReference type="ARBA" id="ARBA00012939"/>
    </source>
</evidence>
<keyword evidence="10" id="KW-1185">Reference proteome</keyword>
<gene>
    <name evidence="9" type="ORF">GA0070604_3030</name>
</gene>
<dbReference type="InterPro" id="IPR050988">
    <property type="entry name" value="Mannitol_DH/Oxidoreductase"/>
</dbReference>
<keyword evidence="4" id="KW-0560">Oxidoreductase</keyword>